<dbReference type="Proteomes" id="UP000002700">
    <property type="component" value="Chromosome I"/>
</dbReference>
<name>Q3JMU5_BURP1</name>
<feature type="region of interest" description="Disordered" evidence="7">
    <location>
        <begin position="1"/>
        <end position="21"/>
    </location>
</feature>
<dbReference type="Gene3D" id="1.10.760.10">
    <property type="entry name" value="Cytochrome c-like domain"/>
    <property type="match status" value="2"/>
</dbReference>
<dbReference type="KEGG" id="bpm:BURPS1710b_3745"/>
<proteinExistence type="predicted"/>
<evidence type="ECO:0000313" key="10">
    <source>
        <dbReference type="Proteomes" id="UP000002700"/>
    </source>
</evidence>
<sequence>MNGGFFYGQPQSRHPHPSGETCSTRLCRQVVTQHVARSSFCYSRAIFVGGCGPHPALDQRVRVVEPRALERREKLHGQLAGIAGVPIRVEALLRRAQRVDALLARQFVALRQQRVNRLAGRREPFDHPPIELGERPARIHHQDHPAELRPGLQVRRQQLLPVRLRGARHFRIAVARQVDEVRDGLRRRADREIVDVLCASRRLRRESEPLLVAKHVDRRRFAGIGAAGERDFGLHGRRQVTQVVDGREEAGLMEQEGHGTGGRRAAQAARWKAGSPEVALMGIKAFNGVLYNTAYLPQAVEASERASTVDWAPSFFAEPHYSHKTKQGVRMNRLSKSLVVLQFAVAGLAGFMAEARAADAAKPDLDRGKAIATQVCAACHGVDGNSATGSFPKLAGQHPDYLVKQLHDFKTQPGAKGPVRVNSVMVGFASALNDQDARNVAAYYGSQSAKPGAARNAATVPVGQKIYRGGIAEKGVPACASCHGPTGQGIPVQYPRLSGQWADYTVAQLTAFQQGTRSNDAMHQIALRLTDSEVKAVADYIAGLH</sequence>
<accession>Q3JMU5</accession>
<evidence type="ECO:0000256" key="4">
    <source>
        <dbReference type="ARBA" id="ARBA00022982"/>
    </source>
</evidence>
<dbReference type="GO" id="GO:0020037">
    <property type="term" value="F:heme binding"/>
    <property type="evidence" value="ECO:0007669"/>
    <property type="project" value="InterPro"/>
</dbReference>
<dbReference type="AlphaFoldDB" id="Q3JMU5"/>
<keyword evidence="2 6" id="KW-0349">Heme</keyword>
<dbReference type="PROSITE" id="PS51007">
    <property type="entry name" value="CYTC"/>
    <property type="match status" value="2"/>
</dbReference>
<reference evidence="9 10" key="1">
    <citation type="submission" date="2005-09" db="EMBL/GenBank/DDBJ databases">
        <authorList>
            <person name="Woods D.E."/>
            <person name="Nierman W.C."/>
        </authorList>
    </citation>
    <scope>NUCLEOTIDE SEQUENCE [LARGE SCALE GENOMIC DNA]</scope>
    <source>
        <strain evidence="9 10">1710b</strain>
    </source>
</reference>
<keyword evidence="5 6" id="KW-0408">Iron</keyword>
<keyword evidence="3 6" id="KW-0479">Metal-binding</keyword>
<dbReference type="InterPro" id="IPR050597">
    <property type="entry name" value="Cytochrome_c_Oxidase_Subunit"/>
</dbReference>
<dbReference type="GO" id="GO:0046872">
    <property type="term" value="F:metal ion binding"/>
    <property type="evidence" value="ECO:0007669"/>
    <property type="project" value="UniProtKB-KW"/>
</dbReference>
<dbReference type="Pfam" id="PF00034">
    <property type="entry name" value="Cytochrom_C"/>
    <property type="match status" value="2"/>
</dbReference>
<dbReference type="InterPro" id="IPR009056">
    <property type="entry name" value="Cyt_c-like_dom"/>
</dbReference>
<dbReference type="InterPro" id="IPR036909">
    <property type="entry name" value="Cyt_c-like_dom_sf"/>
</dbReference>
<dbReference type="EMBL" id="CP000124">
    <property type="protein sequence ID" value="ABA49863.1"/>
    <property type="molecule type" value="Genomic_DNA"/>
</dbReference>
<evidence type="ECO:0000256" key="7">
    <source>
        <dbReference type="SAM" id="MobiDB-lite"/>
    </source>
</evidence>
<protein>
    <submittedName>
        <fullName evidence="9">Cytochrome C</fullName>
    </submittedName>
</protein>
<keyword evidence="1" id="KW-0813">Transport</keyword>
<evidence type="ECO:0000313" key="9">
    <source>
        <dbReference type="EMBL" id="ABA49863.1"/>
    </source>
</evidence>
<dbReference type="PANTHER" id="PTHR33751">
    <property type="entry name" value="CBB3-TYPE CYTOCHROME C OXIDASE SUBUNIT FIXP"/>
    <property type="match status" value="1"/>
</dbReference>
<evidence type="ECO:0000259" key="8">
    <source>
        <dbReference type="PROSITE" id="PS51007"/>
    </source>
</evidence>
<evidence type="ECO:0000256" key="2">
    <source>
        <dbReference type="ARBA" id="ARBA00022617"/>
    </source>
</evidence>
<dbReference type="SUPFAM" id="SSF46626">
    <property type="entry name" value="Cytochrome c"/>
    <property type="match status" value="2"/>
</dbReference>
<dbReference type="PANTHER" id="PTHR33751:SF9">
    <property type="entry name" value="CYTOCHROME C4"/>
    <property type="match status" value="1"/>
</dbReference>
<gene>
    <name evidence="9" type="primary">cytc3</name>
    <name evidence="9" type="ordered locus">BURPS1710b_3745</name>
</gene>
<evidence type="ECO:0000256" key="1">
    <source>
        <dbReference type="ARBA" id="ARBA00022448"/>
    </source>
</evidence>
<dbReference type="EnsemblBacteria" id="ABA49863">
    <property type="protein sequence ID" value="ABA49863"/>
    <property type="gene ID" value="BURPS1710b_3745"/>
</dbReference>
<keyword evidence="4" id="KW-0249">Electron transport</keyword>
<feature type="domain" description="Cytochrome c" evidence="8">
    <location>
        <begin position="458"/>
        <end position="545"/>
    </location>
</feature>
<evidence type="ECO:0000256" key="6">
    <source>
        <dbReference type="PROSITE-ProRule" id="PRU00433"/>
    </source>
</evidence>
<evidence type="ECO:0000256" key="3">
    <source>
        <dbReference type="ARBA" id="ARBA00022723"/>
    </source>
</evidence>
<feature type="domain" description="Cytochrome c" evidence="8">
    <location>
        <begin position="363"/>
        <end position="448"/>
    </location>
</feature>
<dbReference type="GO" id="GO:0009055">
    <property type="term" value="F:electron transfer activity"/>
    <property type="evidence" value="ECO:0007669"/>
    <property type="project" value="InterPro"/>
</dbReference>
<organism evidence="9 10">
    <name type="scientific">Burkholderia pseudomallei (strain 1710b)</name>
    <dbReference type="NCBI Taxonomy" id="320372"/>
    <lineage>
        <taxon>Bacteria</taxon>
        <taxon>Pseudomonadati</taxon>
        <taxon>Pseudomonadota</taxon>
        <taxon>Betaproteobacteria</taxon>
        <taxon>Burkholderiales</taxon>
        <taxon>Burkholderiaceae</taxon>
        <taxon>Burkholderia</taxon>
        <taxon>pseudomallei group</taxon>
    </lineage>
</organism>
<evidence type="ECO:0000256" key="5">
    <source>
        <dbReference type="ARBA" id="ARBA00023004"/>
    </source>
</evidence>
<dbReference type="HOGENOM" id="CLU_499391_0_0_4"/>